<dbReference type="PANTHER" id="PTHR47359">
    <property type="entry name" value="PEPTIDOGLYCAN DL-ENDOPEPTIDASE CWLO"/>
    <property type="match status" value="1"/>
</dbReference>
<feature type="region of interest" description="Disordered" evidence="5">
    <location>
        <begin position="1"/>
        <end position="26"/>
    </location>
</feature>
<dbReference type="PANTHER" id="PTHR47359:SF3">
    <property type="entry name" value="NLP_P60 DOMAIN-CONTAINING PROTEIN-RELATED"/>
    <property type="match status" value="1"/>
</dbReference>
<feature type="compositionally biased region" description="Polar residues" evidence="5">
    <location>
        <begin position="77"/>
        <end position="112"/>
    </location>
</feature>
<evidence type="ECO:0000256" key="4">
    <source>
        <dbReference type="ARBA" id="ARBA00022807"/>
    </source>
</evidence>
<dbReference type="EMBL" id="WEGK01000022">
    <property type="protein sequence ID" value="MQY23645.1"/>
    <property type="molecule type" value="Genomic_DNA"/>
</dbReference>
<evidence type="ECO:0000256" key="1">
    <source>
        <dbReference type="ARBA" id="ARBA00007074"/>
    </source>
</evidence>
<dbReference type="InterPro" id="IPR038765">
    <property type="entry name" value="Papain-like_cys_pep_sf"/>
</dbReference>
<dbReference type="InterPro" id="IPR000064">
    <property type="entry name" value="NLP_P60_dom"/>
</dbReference>
<gene>
    <name evidence="7" type="ORF">NRB20_67760</name>
</gene>
<keyword evidence="4" id="KW-0788">Thiol protease</keyword>
<dbReference type="InterPro" id="IPR019710">
    <property type="entry name" value="DUF4226"/>
</dbReference>
<dbReference type="SUPFAM" id="SSF54001">
    <property type="entry name" value="Cysteine proteinases"/>
    <property type="match status" value="1"/>
</dbReference>
<dbReference type="AlphaFoldDB" id="A0A7K0DCX7"/>
<dbReference type="RefSeq" id="WP_153415413.1">
    <property type="nucleotide sequence ID" value="NZ_WEGK01000022.1"/>
</dbReference>
<dbReference type="Proteomes" id="UP000438448">
    <property type="component" value="Unassembled WGS sequence"/>
</dbReference>
<dbReference type="Pfam" id="PF10774">
    <property type="entry name" value="DUF4226"/>
    <property type="match status" value="1"/>
</dbReference>
<evidence type="ECO:0000259" key="6">
    <source>
        <dbReference type="PROSITE" id="PS51935"/>
    </source>
</evidence>
<accession>A0A7K0DCX7</accession>
<feature type="compositionally biased region" description="Gly residues" evidence="5">
    <location>
        <begin position="51"/>
        <end position="72"/>
    </location>
</feature>
<organism evidence="7 8">
    <name type="scientific">Nocardia macrotermitis</name>
    <dbReference type="NCBI Taxonomy" id="2585198"/>
    <lineage>
        <taxon>Bacteria</taxon>
        <taxon>Bacillati</taxon>
        <taxon>Actinomycetota</taxon>
        <taxon>Actinomycetes</taxon>
        <taxon>Mycobacteriales</taxon>
        <taxon>Nocardiaceae</taxon>
        <taxon>Nocardia</taxon>
    </lineage>
</organism>
<evidence type="ECO:0000313" key="8">
    <source>
        <dbReference type="Proteomes" id="UP000438448"/>
    </source>
</evidence>
<name>A0A7K0DCX7_9NOCA</name>
<evidence type="ECO:0000256" key="5">
    <source>
        <dbReference type="SAM" id="MobiDB-lite"/>
    </source>
</evidence>
<feature type="domain" description="NlpC/P60" evidence="6">
    <location>
        <begin position="250"/>
        <end position="368"/>
    </location>
</feature>
<evidence type="ECO:0000256" key="3">
    <source>
        <dbReference type="ARBA" id="ARBA00022801"/>
    </source>
</evidence>
<reference evidence="7 8" key="1">
    <citation type="submission" date="2019-10" db="EMBL/GenBank/DDBJ databases">
        <title>Nocardia macrotermitis sp. nov. and Nocardia aurantia sp. nov., isolated from the gut of fungus growing-termite Macrotermes natalensis.</title>
        <authorList>
            <person name="Benndorf R."/>
            <person name="Schwitalla J."/>
            <person name="Martin K."/>
            <person name="De Beer W."/>
            <person name="Kaster A.-K."/>
            <person name="Vollmers J."/>
            <person name="Poulsen M."/>
            <person name="Beemelmanns C."/>
        </authorList>
    </citation>
    <scope>NUCLEOTIDE SEQUENCE [LARGE SCALE GENOMIC DNA]</scope>
    <source>
        <strain evidence="7 8">RB20</strain>
    </source>
</reference>
<dbReference type="GO" id="GO:0006508">
    <property type="term" value="P:proteolysis"/>
    <property type="evidence" value="ECO:0007669"/>
    <property type="project" value="UniProtKB-KW"/>
</dbReference>
<keyword evidence="8" id="KW-1185">Reference proteome</keyword>
<proteinExistence type="inferred from homology"/>
<dbReference type="GO" id="GO:0008234">
    <property type="term" value="F:cysteine-type peptidase activity"/>
    <property type="evidence" value="ECO:0007669"/>
    <property type="project" value="UniProtKB-KW"/>
</dbReference>
<sequence length="368" mass="37850">MPAQWVQSRPVGQGNNNNSSNTSDPLSQLEPAAMMAATMLPMIASALSGLGGSKGSGTSGSGSSGAAGGSSGSGLSQEAQDAQNALNQLNDVYGNGQTSTPQTGSVQNQVDGNGSGSGMSALDRRQKYQQNAGTAYNNLDTELVSYIKYLAGNHSVDRDAITKLVNDTNSQLVQLGSAAYTREGEIKVHQILISALSNALKIVGNSNANANAVAVEINRLTDQYLYNLIGVNYPAAKGESYSASAAAGSSSAAQKAISVALSEQGTPYVYGAEGPNAFDCSGLTQYSAAAAGARIPRTAAQQYQQLPKVNPSDIQPGDLIFPAAEFNNGSPGHVMMYIGNGKCVEAPHTGATVRVVNLPSSYAASRWT</sequence>
<evidence type="ECO:0000313" key="7">
    <source>
        <dbReference type="EMBL" id="MQY23645.1"/>
    </source>
</evidence>
<comment type="caution">
    <text evidence="7">The sequence shown here is derived from an EMBL/GenBank/DDBJ whole genome shotgun (WGS) entry which is preliminary data.</text>
</comment>
<keyword evidence="2" id="KW-0645">Protease</keyword>
<dbReference type="PROSITE" id="PS51935">
    <property type="entry name" value="NLPC_P60"/>
    <property type="match status" value="1"/>
</dbReference>
<comment type="similarity">
    <text evidence="1">Belongs to the peptidase C40 family.</text>
</comment>
<protein>
    <recommendedName>
        <fullName evidence="6">NlpC/P60 domain-containing protein</fullName>
    </recommendedName>
</protein>
<dbReference type="Pfam" id="PF00877">
    <property type="entry name" value="NLPC_P60"/>
    <property type="match status" value="1"/>
</dbReference>
<dbReference type="OrthoDB" id="5177647at2"/>
<dbReference type="InterPro" id="IPR051794">
    <property type="entry name" value="PG_Endopeptidase_C40"/>
</dbReference>
<keyword evidence="3" id="KW-0378">Hydrolase</keyword>
<evidence type="ECO:0000256" key="2">
    <source>
        <dbReference type="ARBA" id="ARBA00022670"/>
    </source>
</evidence>
<dbReference type="Gene3D" id="3.90.1720.10">
    <property type="entry name" value="endopeptidase domain like (from Nostoc punctiforme)"/>
    <property type="match status" value="1"/>
</dbReference>
<feature type="region of interest" description="Disordered" evidence="5">
    <location>
        <begin position="51"/>
        <end position="121"/>
    </location>
</feature>